<proteinExistence type="predicted"/>
<keyword evidence="1" id="KW-0175">Coiled coil</keyword>
<organism evidence="3 4">
    <name type="scientific">Alkalilimnicola ehrlichii</name>
    <dbReference type="NCBI Taxonomy" id="351052"/>
    <lineage>
        <taxon>Bacteria</taxon>
        <taxon>Pseudomonadati</taxon>
        <taxon>Pseudomonadota</taxon>
        <taxon>Gammaproteobacteria</taxon>
        <taxon>Chromatiales</taxon>
        <taxon>Ectothiorhodospiraceae</taxon>
        <taxon>Alkalilimnicola</taxon>
    </lineage>
</organism>
<dbReference type="PANTHER" id="PTHR30469:SF15">
    <property type="entry name" value="HLYD FAMILY OF SECRETION PROTEINS"/>
    <property type="match status" value="1"/>
</dbReference>
<keyword evidence="4" id="KW-1185">Reference proteome</keyword>
<comment type="caution">
    <text evidence="3">The sequence shown here is derived from an EMBL/GenBank/DDBJ whole genome shotgun (WGS) entry which is preliminary data.</text>
</comment>
<feature type="domain" description="YknX-like C-terminal permuted SH3-like" evidence="2">
    <location>
        <begin position="327"/>
        <end position="392"/>
    </location>
</feature>
<dbReference type="GO" id="GO:0015562">
    <property type="term" value="F:efflux transmembrane transporter activity"/>
    <property type="evidence" value="ECO:0007669"/>
    <property type="project" value="TreeGrafter"/>
</dbReference>
<dbReference type="Proteomes" id="UP000256763">
    <property type="component" value="Unassembled WGS sequence"/>
</dbReference>
<dbReference type="Gene3D" id="2.40.50.100">
    <property type="match status" value="1"/>
</dbReference>
<dbReference type="Gene3D" id="2.40.420.20">
    <property type="match status" value="1"/>
</dbReference>
<dbReference type="SUPFAM" id="SSF56954">
    <property type="entry name" value="Outer membrane efflux proteins (OEP)"/>
    <property type="match status" value="1"/>
</dbReference>
<dbReference type="Gene3D" id="1.10.287.470">
    <property type="entry name" value="Helix hairpin bin"/>
    <property type="match status" value="1"/>
</dbReference>
<gene>
    <name evidence="3" type="ORF">CAL65_15510</name>
</gene>
<dbReference type="Pfam" id="PF25989">
    <property type="entry name" value="YknX_C"/>
    <property type="match status" value="1"/>
</dbReference>
<evidence type="ECO:0000313" key="4">
    <source>
        <dbReference type="Proteomes" id="UP000256763"/>
    </source>
</evidence>
<dbReference type="AlphaFoldDB" id="A0A3E0WQG4"/>
<accession>A0A3E0WQG4</accession>
<dbReference type="RefSeq" id="WP_116303032.1">
    <property type="nucleotide sequence ID" value="NZ_NFZV01000016.1"/>
</dbReference>
<reference evidence="4" key="1">
    <citation type="submission" date="2017-05" db="EMBL/GenBank/DDBJ databases">
        <authorList>
            <person name="Sharma S."/>
            <person name="Sidhu C."/>
            <person name="Pinnaka A.K."/>
        </authorList>
    </citation>
    <scope>NUCLEOTIDE SEQUENCE [LARGE SCALE GENOMIC DNA]</scope>
    <source>
        <strain evidence="4">AK93</strain>
    </source>
</reference>
<evidence type="ECO:0000313" key="3">
    <source>
        <dbReference type="EMBL" id="RFA34433.1"/>
    </source>
</evidence>
<feature type="coiled-coil region" evidence="1">
    <location>
        <begin position="100"/>
        <end position="141"/>
    </location>
</feature>
<sequence length="395" mass="42844">MSSRKRIVIFLIGAFVVLLLALAFRPRPILVDTAVVERAPLVVTVDRQGVSRVQDRYVVSAPVTGHLQRIGLRVGDSVEQGEVVARIAPAQPAPLDARARAEAEASLDRAESRVEQAGAQREAAAAVAELAERRYDRVRRQLAADDVAEIEFEQARAAVLEARANLRSAEFNRDIARHELAAAQALLREWPAEASGPRKTVTITAPVGGRLLALRRQSEGVVSAGEPLLDIGDPAVLEIAVDVLSADAVRLRPGMAVRILRWGGEDLQAAVRTIEPAGFTEVSALGVEEQRVTVIADLLSPGEQWERLGDDYHVDASFILWQDDETLQVPEGAVFRRAEGWASFVVIDGRAELRPVRIGRRADLRAQIVDGLEPGEVVIVHPAPAIEAGSRVAPR</sequence>
<evidence type="ECO:0000259" key="2">
    <source>
        <dbReference type="Pfam" id="PF25989"/>
    </source>
</evidence>
<dbReference type="OrthoDB" id="9791520at2"/>
<evidence type="ECO:0000256" key="1">
    <source>
        <dbReference type="SAM" id="Coils"/>
    </source>
</evidence>
<dbReference type="PANTHER" id="PTHR30469">
    <property type="entry name" value="MULTIDRUG RESISTANCE PROTEIN MDTA"/>
    <property type="match status" value="1"/>
</dbReference>
<dbReference type="InterPro" id="IPR058637">
    <property type="entry name" value="YknX-like_C"/>
</dbReference>
<dbReference type="GO" id="GO:1990281">
    <property type="term" value="C:efflux pump complex"/>
    <property type="evidence" value="ECO:0007669"/>
    <property type="project" value="TreeGrafter"/>
</dbReference>
<name>A0A3E0WQG4_9GAMM</name>
<dbReference type="EMBL" id="NFZW01000016">
    <property type="protein sequence ID" value="RFA34433.1"/>
    <property type="molecule type" value="Genomic_DNA"/>
</dbReference>
<protein>
    <recommendedName>
        <fullName evidence="2">YknX-like C-terminal permuted SH3-like domain-containing protein</fullName>
    </recommendedName>
</protein>